<accession>A0A1C2FZ59</accession>
<evidence type="ECO:0000313" key="8">
    <source>
        <dbReference type="Proteomes" id="UP000253250"/>
    </source>
</evidence>
<dbReference type="GO" id="GO:0006412">
    <property type="term" value="P:translation"/>
    <property type="evidence" value="ECO:0007669"/>
    <property type="project" value="UniProtKB-UniRule"/>
</dbReference>
<sequence length="86" mass="9416">MAHKKAGGSSRNGRDSESKRLGIKRFGGEKVIPGNIIVRQRGTRFYPGRNVRIGKDDTLFACAEGQVVFEIKGPQRRKTVSVVSAS</sequence>
<organism evidence="7 8">
    <name type="scientific">Acidiferrobacter thiooxydans</name>
    <dbReference type="NCBI Taxonomy" id="163359"/>
    <lineage>
        <taxon>Bacteria</taxon>
        <taxon>Pseudomonadati</taxon>
        <taxon>Pseudomonadota</taxon>
        <taxon>Gammaproteobacteria</taxon>
        <taxon>Acidiferrobacterales</taxon>
        <taxon>Acidiferrobacteraceae</taxon>
        <taxon>Acidiferrobacter</taxon>
    </lineage>
</organism>
<gene>
    <name evidence="5" type="primary">rpmA</name>
    <name evidence="7" type="ORF">C4900_11220</name>
</gene>
<reference evidence="7 8" key="1">
    <citation type="submission" date="2018-02" db="EMBL/GenBank/DDBJ databases">
        <title>Insights into the biology of acidophilic members of the Acidiferrobacteraceae family derived from comparative genomic analyses.</title>
        <authorList>
            <person name="Issotta F."/>
            <person name="Thyssen C."/>
            <person name="Mena C."/>
            <person name="Moya A."/>
            <person name="Bellenberg S."/>
            <person name="Sproer C."/>
            <person name="Covarrubias P.C."/>
            <person name="Sand W."/>
            <person name="Quatrini R."/>
            <person name="Vera M."/>
        </authorList>
    </citation>
    <scope>NUCLEOTIDE SEQUENCE [LARGE SCALE GENOMIC DNA]</scope>
    <source>
        <strain evidence="8">m-1</strain>
    </source>
</reference>
<dbReference type="GO" id="GO:0022625">
    <property type="term" value="C:cytosolic large ribosomal subunit"/>
    <property type="evidence" value="ECO:0007669"/>
    <property type="project" value="TreeGrafter"/>
</dbReference>
<proteinExistence type="inferred from homology"/>
<dbReference type="GO" id="GO:0003735">
    <property type="term" value="F:structural constituent of ribosome"/>
    <property type="evidence" value="ECO:0007669"/>
    <property type="project" value="InterPro"/>
</dbReference>
<protein>
    <recommendedName>
        <fullName evidence="4 5">Large ribosomal subunit protein bL27</fullName>
    </recommendedName>
</protein>
<dbReference type="NCBIfam" id="TIGR00062">
    <property type="entry name" value="L27"/>
    <property type="match status" value="1"/>
</dbReference>
<dbReference type="Pfam" id="PF01016">
    <property type="entry name" value="Ribosomal_L27"/>
    <property type="match status" value="1"/>
</dbReference>
<dbReference type="PANTHER" id="PTHR15893:SF0">
    <property type="entry name" value="LARGE RIBOSOMAL SUBUNIT PROTEIN BL27M"/>
    <property type="match status" value="1"/>
</dbReference>
<comment type="caution">
    <text evidence="7">The sequence shown here is derived from an EMBL/GenBank/DDBJ whole genome shotgun (WGS) entry which is preliminary data.</text>
</comment>
<dbReference type="PANTHER" id="PTHR15893">
    <property type="entry name" value="RIBOSOMAL PROTEIN L27"/>
    <property type="match status" value="1"/>
</dbReference>
<dbReference type="Gene3D" id="2.40.50.100">
    <property type="match status" value="1"/>
</dbReference>
<evidence type="ECO:0000313" key="7">
    <source>
        <dbReference type="EMBL" id="RCN56391.1"/>
    </source>
</evidence>
<dbReference type="EMBL" id="PSYR01000002">
    <property type="protein sequence ID" value="RCN56391.1"/>
    <property type="molecule type" value="Genomic_DNA"/>
</dbReference>
<comment type="similarity">
    <text evidence="1 5">Belongs to the bacterial ribosomal protein bL27 family.</text>
</comment>
<dbReference type="FunFam" id="2.40.50.100:FF:000020">
    <property type="entry name" value="50S ribosomal protein L27"/>
    <property type="match status" value="1"/>
</dbReference>
<keyword evidence="8" id="KW-1185">Reference proteome</keyword>
<feature type="region of interest" description="Disordered" evidence="6">
    <location>
        <begin position="1"/>
        <end position="22"/>
    </location>
</feature>
<dbReference type="PROSITE" id="PS00831">
    <property type="entry name" value="RIBOSOMAL_L27"/>
    <property type="match status" value="1"/>
</dbReference>
<dbReference type="STRING" id="163359.A9R16_01690"/>
<name>A0A1C2FZ59_9GAMM</name>
<dbReference type="InterPro" id="IPR018261">
    <property type="entry name" value="Ribosomal_bL27_CS"/>
</dbReference>
<evidence type="ECO:0000256" key="5">
    <source>
        <dbReference type="HAMAP-Rule" id="MF_00539"/>
    </source>
</evidence>
<dbReference type="SUPFAM" id="SSF110324">
    <property type="entry name" value="Ribosomal L27 protein-like"/>
    <property type="match status" value="1"/>
</dbReference>
<dbReference type="OrthoDB" id="9803474at2"/>
<dbReference type="AlphaFoldDB" id="A0A1C2FZ59"/>
<dbReference type="HAMAP" id="MF_00539">
    <property type="entry name" value="Ribosomal_bL27"/>
    <property type="match status" value="1"/>
</dbReference>
<dbReference type="InterPro" id="IPR001684">
    <property type="entry name" value="Ribosomal_bL27"/>
</dbReference>
<dbReference type="RefSeq" id="WP_065971598.1">
    <property type="nucleotide sequence ID" value="NZ_CP080624.1"/>
</dbReference>
<evidence type="ECO:0000256" key="4">
    <source>
        <dbReference type="ARBA" id="ARBA00035175"/>
    </source>
</evidence>
<evidence type="ECO:0000256" key="1">
    <source>
        <dbReference type="ARBA" id="ARBA00010797"/>
    </source>
</evidence>
<keyword evidence="3 5" id="KW-0687">Ribonucleoprotein</keyword>
<dbReference type="Proteomes" id="UP000253250">
    <property type="component" value="Unassembled WGS sequence"/>
</dbReference>
<dbReference type="PRINTS" id="PR00063">
    <property type="entry name" value="RIBOSOMALL27"/>
</dbReference>
<evidence type="ECO:0000256" key="3">
    <source>
        <dbReference type="ARBA" id="ARBA00023274"/>
    </source>
</evidence>
<evidence type="ECO:0000256" key="6">
    <source>
        <dbReference type="SAM" id="MobiDB-lite"/>
    </source>
</evidence>
<evidence type="ECO:0000256" key="2">
    <source>
        <dbReference type="ARBA" id="ARBA00022980"/>
    </source>
</evidence>
<keyword evidence="2 5" id="KW-0689">Ribosomal protein</keyword>